<dbReference type="EMBL" id="CP021659">
    <property type="protein sequence ID" value="AWK15214.1"/>
    <property type="molecule type" value="Genomic_DNA"/>
</dbReference>
<reference evidence="1 2" key="1">
    <citation type="submission" date="2017-05" db="EMBL/GenBank/DDBJ databases">
        <title>Genome sequence of Candidatus Fukatsuia symbiotica and Candidatus Hamiltonella defensa from Acyrthosiphon pisum strain 5D.</title>
        <authorList>
            <person name="Patel V.A."/>
            <person name="Chevignon G."/>
            <person name="Russell J.A."/>
            <person name="Oliver K.M."/>
        </authorList>
    </citation>
    <scope>NUCLEOTIDE SEQUENCE [LARGE SCALE GENOMIC DNA]</scope>
    <source>
        <strain evidence="1 2">5D</strain>
    </source>
</reference>
<dbReference type="RefSeq" id="WP_072549855.1">
    <property type="nucleotide sequence ID" value="NZ_CP021659.1"/>
</dbReference>
<dbReference type="OrthoDB" id="583339at2"/>
<organism evidence="1 2">
    <name type="scientific">Candidatus Fukatsuia symbiotica</name>
    <dbReference type="NCBI Taxonomy" id="1878942"/>
    <lineage>
        <taxon>Bacteria</taxon>
        <taxon>Pseudomonadati</taxon>
        <taxon>Pseudomonadota</taxon>
        <taxon>Gammaproteobacteria</taxon>
        <taxon>Enterobacterales</taxon>
        <taxon>Yersiniaceae</taxon>
        <taxon>Candidatus Fukatsuia</taxon>
    </lineage>
</organism>
<evidence type="ECO:0008006" key="3">
    <source>
        <dbReference type="Google" id="ProtNLM"/>
    </source>
</evidence>
<dbReference type="AlphaFoldDB" id="A0A2U8IAI6"/>
<name>A0A2U8IAI6_9GAMM</name>
<proteinExistence type="predicted"/>
<dbReference type="Proteomes" id="UP000261875">
    <property type="component" value="Chromosome"/>
</dbReference>
<protein>
    <recommendedName>
        <fullName evidence="3">Transposase IS701-like DDE domain-containing protein</fullName>
    </recommendedName>
</protein>
<accession>A0A2U8IAI6</accession>
<sequence length="67" mass="7587">MVLDDVGGSAIFDKLTNRLGSLFPRSETRERVAGYVKGLLSQCQRKTCWQLAEWLGEDSPHRYSVLT</sequence>
<evidence type="ECO:0000313" key="1">
    <source>
        <dbReference type="EMBL" id="AWK15214.1"/>
    </source>
</evidence>
<gene>
    <name evidence="1" type="ORF">CCS41_13220</name>
</gene>
<evidence type="ECO:0000313" key="2">
    <source>
        <dbReference type="Proteomes" id="UP000261875"/>
    </source>
</evidence>
<keyword evidence="2" id="KW-1185">Reference proteome</keyword>
<dbReference type="KEGG" id="fsm:CCS41_13220"/>